<keyword evidence="2" id="KW-0813">Transport</keyword>
<sequence>MSNNQKQIFGWLMYDWANSAYITTVVVAVLPAYFAAVVVPKGGISFGGTLYSATTIWGFLISLSAFIVFLIAPVMGAISDFSASKKKFLMAFCYSGSFATCLLFFSQAGDLVQTIILLLIAQVCFVSANIFYDAFLPSLASEDQMDWISGKGFAYGYVGGGLQFALSLGLIAGHQALGISAELAARLAILMAGFWWGGFSIFTFLYLKEAPTLERLPVEYRHLPSGIAYLKVGLIRTVVTLRKLQYFKQLLSFLIAYMIYNNGIQTVVVMATIYGTEELKFSTNVLMITLLVIQFVSVGGALAFSKLAEKISAKKALMVSLVGWSFVVIYAYFLTTPTEYFILGGIVGLVQGGSQSLSRSFYGSIIPVHAAAEFYGFYSVFNKGSAIIGPLVFALIRQITGTARTSILSLIIFFILGLIILAGVNVEQAKAAKAASPLN</sequence>
<evidence type="ECO:0000256" key="6">
    <source>
        <dbReference type="SAM" id="Phobius"/>
    </source>
</evidence>
<comment type="caution">
    <text evidence="7">The sequence shown here is derived from an EMBL/GenBank/DDBJ whole genome shotgun (WGS) entry which is preliminary data.</text>
</comment>
<feature type="transmembrane region" description="Helical" evidence="6">
    <location>
        <begin position="407"/>
        <end position="426"/>
    </location>
</feature>
<feature type="transmembrane region" description="Helical" evidence="6">
    <location>
        <begin position="340"/>
        <end position="362"/>
    </location>
</feature>
<organism evidence="7 8">
    <name type="scientific">Lyngbya aestuarii BL J</name>
    <dbReference type="NCBI Taxonomy" id="1348334"/>
    <lineage>
        <taxon>Bacteria</taxon>
        <taxon>Bacillati</taxon>
        <taxon>Cyanobacteriota</taxon>
        <taxon>Cyanophyceae</taxon>
        <taxon>Oscillatoriophycideae</taxon>
        <taxon>Oscillatoriales</taxon>
        <taxon>Microcoleaceae</taxon>
        <taxon>Lyngbya</taxon>
    </lineage>
</organism>
<evidence type="ECO:0000313" key="8">
    <source>
        <dbReference type="Proteomes" id="UP000017127"/>
    </source>
</evidence>
<dbReference type="InterPro" id="IPR036259">
    <property type="entry name" value="MFS_trans_sf"/>
</dbReference>
<keyword evidence="3 6" id="KW-0812">Transmembrane</keyword>
<evidence type="ECO:0000256" key="4">
    <source>
        <dbReference type="ARBA" id="ARBA00022989"/>
    </source>
</evidence>
<proteinExistence type="predicted"/>
<keyword evidence="4 6" id="KW-1133">Transmembrane helix</keyword>
<accession>U7QMP8</accession>
<dbReference type="SUPFAM" id="SSF103473">
    <property type="entry name" value="MFS general substrate transporter"/>
    <property type="match status" value="1"/>
</dbReference>
<dbReference type="RefSeq" id="WP_023064481.1">
    <property type="nucleotide sequence ID" value="NZ_AUZM01000004.1"/>
</dbReference>
<dbReference type="EMBL" id="AUZM01000004">
    <property type="protein sequence ID" value="ERT09254.1"/>
    <property type="molecule type" value="Genomic_DNA"/>
</dbReference>
<dbReference type="GO" id="GO:0012505">
    <property type="term" value="C:endomembrane system"/>
    <property type="evidence" value="ECO:0007669"/>
    <property type="project" value="UniProtKB-SubCell"/>
</dbReference>
<evidence type="ECO:0000256" key="1">
    <source>
        <dbReference type="ARBA" id="ARBA00004127"/>
    </source>
</evidence>
<feature type="transmembrane region" description="Helical" evidence="6">
    <location>
        <begin position="12"/>
        <end position="36"/>
    </location>
</feature>
<dbReference type="InterPro" id="IPR050495">
    <property type="entry name" value="ATG22/LtaA_families"/>
</dbReference>
<gene>
    <name evidence="7" type="ORF">M595_0637</name>
</gene>
<keyword evidence="5 6" id="KW-0472">Membrane</keyword>
<feature type="transmembrane region" description="Helical" evidence="6">
    <location>
        <begin position="56"/>
        <end position="76"/>
    </location>
</feature>
<feature type="transmembrane region" description="Helical" evidence="6">
    <location>
        <begin position="285"/>
        <end position="304"/>
    </location>
</feature>
<dbReference type="Proteomes" id="UP000017127">
    <property type="component" value="Unassembled WGS sequence"/>
</dbReference>
<evidence type="ECO:0000256" key="2">
    <source>
        <dbReference type="ARBA" id="ARBA00022448"/>
    </source>
</evidence>
<dbReference type="CDD" id="cd17482">
    <property type="entry name" value="MFS_YxiO_like"/>
    <property type="match status" value="1"/>
</dbReference>
<dbReference type="AlphaFoldDB" id="U7QMP8"/>
<feature type="transmembrane region" description="Helical" evidence="6">
    <location>
        <begin position="88"/>
        <end position="105"/>
    </location>
</feature>
<dbReference type="PANTHER" id="PTHR23519:SF1">
    <property type="entry name" value="AUTOPHAGY-RELATED PROTEIN 22"/>
    <property type="match status" value="1"/>
</dbReference>
<dbReference type="Gene3D" id="1.20.1250.20">
    <property type="entry name" value="MFS general substrate transporter like domains"/>
    <property type="match status" value="1"/>
</dbReference>
<dbReference type="PRINTS" id="PR01035">
    <property type="entry name" value="TCRTETA"/>
</dbReference>
<comment type="subcellular location">
    <subcellularLocation>
        <location evidence="1">Endomembrane system</location>
        <topology evidence="1">Multi-pass membrane protein</topology>
    </subcellularLocation>
</comment>
<protein>
    <submittedName>
        <fullName evidence="7">Major Facilitator Superfamily protein</fullName>
    </submittedName>
</protein>
<dbReference type="InterPro" id="IPR024671">
    <property type="entry name" value="Atg22-like"/>
</dbReference>
<feature type="transmembrane region" description="Helical" evidence="6">
    <location>
        <begin position="111"/>
        <end position="132"/>
    </location>
</feature>
<dbReference type="OrthoDB" id="9768783at2"/>
<dbReference type="Pfam" id="PF11700">
    <property type="entry name" value="ATG22"/>
    <property type="match status" value="1"/>
</dbReference>
<feature type="transmembrane region" description="Helical" evidence="6">
    <location>
        <begin position="183"/>
        <end position="207"/>
    </location>
</feature>
<keyword evidence="8" id="KW-1185">Reference proteome</keyword>
<dbReference type="GO" id="GO:0022857">
    <property type="term" value="F:transmembrane transporter activity"/>
    <property type="evidence" value="ECO:0007669"/>
    <property type="project" value="InterPro"/>
</dbReference>
<dbReference type="PATRIC" id="fig|1348334.3.peg.625"/>
<feature type="transmembrane region" description="Helical" evidence="6">
    <location>
        <begin position="153"/>
        <end position="177"/>
    </location>
</feature>
<dbReference type="InterPro" id="IPR001958">
    <property type="entry name" value="Tet-R_TetA/multi-R_MdtG-like"/>
</dbReference>
<feature type="transmembrane region" description="Helical" evidence="6">
    <location>
        <begin position="374"/>
        <end position="395"/>
    </location>
</feature>
<feature type="transmembrane region" description="Helical" evidence="6">
    <location>
        <begin position="316"/>
        <end position="334"/>
    </location>
</feature>
<evidence type="ECO:0000313" key="7">
    <source>
        <dbReference type="EMBL" id="ERT09254.1"/>
    </source>
</evidence>
<name>U7QMP8_9CYAN</name>
<evidence type="ECO:0000256" key="3">
    <source>
        <dbReference type="ARBA" id="ARBA00022692"/>
    </source>
</evidence>
<dbReference type="PANTHER" id="PTHR23519">
    <property type="entry name" value="AUTOPHAGY-RELATED PROTEIN 22"/>
    <property type="match status" value="1"/>
</dbReference>
<reference evidence="7 8" key="1">
    <citation type="journal article" date="2013" name="Front. Microbiol.">
        <title>Comparative genomic analyses of the cyanobacterium, Lyngbya aestuarii BL J, a powerful hydrogen producer.</title>
        <authorList>
            <person name="Kothari A."/>
            <person name="Vaughn M."/>
            <person name="Garcia-Pichel F."/>
        </authorList>
    </citation>
    <scope>NUCLEOTIDE SEQUENCE [LARGE SCALE GENOMIC DNA]</scope>
    <source>
        <strain evidence="7 8">BL J</strain>
    </source>
</reference>
<feature type="transmembrane region" description="Helical" evidence="6">
    <location>
        <begin position="250"/>
        <end position="273"/>
    </location>
</feature>
<evidence type="ECO:0000256" key="5">
    <source>
        <dbReference type="ARBA" id="ARBA00023136"/>
    </source>
</evidence>